<dbReference type="EMBL" id="JAULBC010000002">
    <property type="protein sequence ID" value="MEX6686999.1"/>
    <property type="molecule type" value="Genomic_DNA"/>
</dbReference>
<dbReference type="Proteomes" id="UP001560573">
    <property type="component" value="Unassembled WGS sequence"/>
</dbReference>
<dbReference type="CDD" id="cd14789">
    <property type="entry name" value="Tiki"/>
    <property type="match status" value="1"/>
</dbReference>
<dbReference type="InterPro" id="IPR002816">
    <property type="entry name" value="TraB/PrgY/GumN_fam"/>
</dbReference>
<comment type="caution">
    <text evidence="2">The sequence shown here is derived from an EMBL/GenBank/DDBJ whole genome shotgun (WGS) entry which is preliminary data.</text>
</comment>
<dbReference type="RefSeq" id="WP_369328402.1">
    <property type="nucleotide sequence ID" value="NZ_JAULBC010000002.1"/>
</dbReference>
<keyword evidence="1" id="KW-0732">Signal</keyword>
<sequence length="294" mass="33129">MCYSINKKLLNFLVTGITSLLFYTASSAQTTTYSSLLWEVSGNGLQQPSYLYGTFHLVCPDDLVISPVISGKIQSSKKLFLEMDMDDPSVMIKVQQGMMLTDSSWKDLLSEKEYNALADSFQKITQMPIGMMTRIKPFALVSIITMGIMKCPMASWDLALAQKAKDNNIEIKGLESPERELEAINMISLKDQTDMLKDMLLNADSCKKAMDKMMDMYKRRDLKGLTEEIKNDKSFGMLEDELLDKRNAEWAPVIEKQITTEPTFFAFGAGHLVGDSGIISLLKKRGYTVKPVKY</sequence>
<accession>A0ABV3ZCR1</accession>
<dbReference type="PANTHER" id="PTHR40590:SF1">
    <property type="entry name" value="CYTOPLASMIC PROTEIN"/>
    <property type="match status" value="1"/>
</dbReference>
<feature type="chain" id="PRO_5046750746" evidence="1">
    <location>
        <begin position="29"/>
        <end position="294"/>
    </location>
</feature>
<dbReference type="PANTHER" id="PTHR40590">
    <property type="entry name" value="CYTOPLASMIC PROTEIN-RELATED"/>
    <property type="match status" value="1"/>
</dbReference>
<name>A0ABV3ZCR1_9BACT</name>
<reference evidence="2 3" key="1">
    <citation type="submission" date="2023-07" db="EMBL/GenBank/DDBJ databases">
        <authorList>
            <person name="Lian W.-H."/>
        </authorList>
    </citation>
    <scope>NUCLEOTIDE SEQUENCE [LARGE SCALE GENOMIC DNA]</scope>
    <source>
        <strain evidence="2 3">SYSU DXS3180</strain>
    </source>
</reference>
<dbReference type="Pfam" id="PF01963">
    <property type="entry name" value="TraB_PrgY_gumN"/>
    <property type="match status" value="1"/>
</dbReference>
<evidence type="ECO:0000256" key="1">
    <source>
        <dbReference type="SAM" id="SignalP"/>
    </source>
</evidence>
<feature type="signal peptide" evidence="1">
    <location>
        <begin position="1"/>
        <end position="28"/>
    </location>
</feature>
<protein>
    <submittedName>
        <fullName evidence="2">TraB/GumN family protein</fullName>
    </submittedName>
</protein>
<organism evidence="2 3">
    <name type="scientific">Danxiaibacter flavus</name>
    <dbReference type="NCBI Taxonomy" id="3049108"/>
    <lineage>
        <taxon>Bacteria</taxon>
        <taxon>Pseudomonadati</taxon>
        <taxon>Bacteroidota</taxon>
        <taxon>Chitinophagia</taxon>
        <taxon>Chitinophagales</taxon>
        <taxon>Chitinophagaceae</taxon>
        <taxon>Danxiaibacter</taxon>
    </lineage>
</organism>
<proteinExistence type="predicted"/>
<evidence type="ECO:0000313" key="2">
    <source>
        <dbReference type="EMBL" id="MEX6686999.1"/>
    </source>
</evidence>
<evidence type="ECO:0000313" key="3">
    <source>
        <dbReference type="Proteomes" id="UP001560573"/>
    </source>
</evidence>
<gene>
    <name evidence="2" type="ORF">QTN47_05815</name>
</gene>
<dbReference type="InterPro" id="IPR047111">
    <property type="entry name" value="YbaP-like"/>
</dbReference>
<keyword evidence="3" id="KW-1185">Reference proteome</keyword>